<feature type="binding site" evidence="3">
    <location>
        <position position="176"/>
    </location>
    <ligand>
        <name>NAD(+)</name>
        <dbReference type="ChEBI" id="CHEBI:57540"/>
    </ligand>
</feature>
<dbReference type="GO" id="GO:0006210">
    <property type="term" value="P:thymine catabolic process"/>
    <property type="evidence" value="ECO:0007669"/>
    <property type="project" value="TreeGrafter"/>
</dbReference>
<dbReference type="GO" id="GO:0018478">
    <property type="term" value="F:malonate-semialdehyde dehydrogenase (acetylating) activity"/>
    <property type="evidence" value="ECO:0007669"/>
    <property type="project" value="UniProtKB-UniRule"/>
</dbReference>
<dbReference type="Gene3D" id="3.40.309.10">
    <property type="entry name" value="Aldehyde Dehydrogenase, Chain A, domain 2"/>
    <property type="match status" value="1"/>
</dbReference>
<comment type="pathway">
    <text evidence="3">Polyol metabolism; myo-inositol degradation into acetyl-CoA; acetyl-CoA from myo-inositol: step 7/7.</text>
</comment>
<dbReference type="NCBIfam" id="TIGR01722">
    <property type="entry name" value="MMSDH"/>
    <property type="match status" value="1"/>
</dbReference>
<feature type="binding site" evidence="3">
    <location>
        <position position="251"/>
    </location>
    <ligand>
        <name>NAD(+)</name>
        <dbReference type="ChEBI" id="CHEBI:57540"/>
    </ligand>
</feature>
<keyword evidence="2 3" id="KW-0520">NAD</keyword>
<dbReference type="InterPro" id="IPR016160">
    <property type="entry name" value="Ald_DH_CS_CYS"/>
</dbReference>
<dbReference type="PANTHER" id="PTHR43866">
    <property type="entry name" value="MALONATE-SEMIALDEHYDE DEHYDROGENASE"/>
    <property type="match status" value="1"/>
</dbReference>
<protein>
    <recommendedName>
        <fullName evidence="3">Malonate-semialdehyde dehydrogenase</fullName>
        <shortName evidence="3">MSA dehydrogenase</shortName>
        <ecNumber evidence="3">1.2.1.27</ecNumber>
    </recommendedName>
    <alternativeName>
        <fullName evidence="3">Methylmalonate semialdehyde dehydrogenase</fullName>
        <shortName evidence="3">MMSA dehydrogenase</shortName>
        <shortName evidence="3">MSDH</shortName>
    </alternativeName>
</protein>
<gene>
    <name evidence="3" type="primary">iolA</name>
    <name evidence="5" type="ORF">SAMN05518683_12610</name>
</gene>
<dbReference type="GO" id="GO:0006574">
    <property type="term" value="P:L-valine catabolic process"/>
    <property type="evidence" value="ECO:0007669"/>
    <property type="project" value="TreeGrafter"/>
</dbReference>
<dbReference type="UniPathway" id="UPA00076">
    <property type="reaction ID" value="UER00148"/>
</dbReference>
<feature type="domain" description="Aldehyde dehydrogenase" evidence="4">
    <location>
        <begin position="15"/>
        <end position="477"/>
    </location>
</feature>
<dbReference type="Pfam" id="PF00171">
    <property type="entry name" value="Aldedh"/>
    <property type="match status" value="1"/>
</dbReference>
<dbReference type="InterPro" id="IPR015590">
    <property type="entry name" value="Aldehyde_DH_dom"/>
</dbReference>
<dbReference type="EMBL" id="FOXD01000026">
    <property type="protein sequence ID" value="SFQ28577.1"/>
    <property type="molecule type" value="Genomic_DNA"/>
</dbReference>
<dbReference type="CDD" id="cd07085">
    <property type="entry name" value="ALDH_F6_MMSDH"/>
    <property type="match status" value="1"/>
</dbReference>
<feature type="binding site" evidence="3">
    <location>
        <position position="382"/>
    </location>
    <ligand>
        <name>NAD(+)</name>
        <dbReference type="ChEBI" id="CHEBI:57540"/>
    </ligand>
</feature>
<comment type="similarity">
    <text evidence="3">Belongs to the aldehyde dehydrogenase family. IolA subfamily.</text>
</comment>
<feature type="binding site" evidence="3">
    <location>
        <position position="179"/>
    </location>
    <ligand>
        <name>NAD(+)</name>
        <dbReference type="ChEBI" id="CHEBI:57540"/>
    </ligand>
</feature>
<dbReference type="GO" id="GO:0019310">
    <property type="term" value="P:inositol catabolic process"/>
    <property type="evidence" value="ECO:0007669"/>
    <property type="project" value="UniProtKB-UniRule"/>
</dbReference>
<feature type="binding site" evidence="3">
    <location>
        <position position="152"/>
    </location>
    <ligand>
        <name>NAD(+)</name>
        <dbReference type="ChEBI" id="CHEBI:57540"/>
    </ligand>
</feature>
<dbReference type="InterPro" id="IPR016163">
    <property type="entry name" value="Ald_DH_C"/>
</dbReference>
<dbReference type="InterPro" id="IPR010061">
    <property type="entry name" value="MeMal-semiAld_DH"/>
</dbReference>
<keyword evidence="1 3" id="KW-0560">Oxidoreductase</keyword>
<comment type="catalytic activity">
    <reaction evidence="3">
        <text>2-methyl-3-oxopropanoate + NAD(+) + CoA + H2O = propanoyl-CoA + hydrogencarbonate + NADH + H(+)</text>
        <dbReference type="Rhea" id="RHEA:20804"/>
        <dbReference type="ChEBI" id="CHEBI:15377"/>
        <dbReference type="ChEBI" id="CHEBI:15378"/>
        <dbReference type="ChEBI" id="CHEBI:17544"/>
        <dbReference type="ChEBI" id="CHEBI:57287"/>
        <dbReference type="ChEBI" id="CHEBI:57392"/>
        <dbReference type="ChEBI" id="CHEBI:57540"/>
        <dbReference type="ChEBI" id="CHEBI:57700"/>
        <dbReference type="ChEBI" id="CHEBI:57945"/>
        <dbReference type="EC" id="1.2.1.27"/>
    </reaction>
</comment>
<comment type="caution">
    <text evidence="3">Lacks conserved residue(s) required for the propagation of feature annotation.</text>
</comment>
<evidence type="ECO:0000256" key="2">
    <source>
        <dbReference type="ARBA" id="ARBA00023027"/>
    </source>
</evidence>
<comment type="function">
    <text evidence="3">Catalyzes the oxidation of malonate semialdehyde (MSA) and methylmalonate semialdehyde (MMSA) into acetyl-CoA and propanoyl-CoA, respectively. Is involved in a myo-inositol catabolic pathway. Bicarbonate, and not CO2, is the end-product of the enzymatic reaction.</text>
</comment>
<dbReference type="RefSeq" id="WP_093339034.1">
    <property type="nucleotide sequence ID" value="NZ_FOXD01000026.1"/>
</dbReference>
<dbReference type="PANTHER" id="PTHR43866:SF4">
    <property type="entry name" value="MALONATE-SEMIALDEHYDE DEHYDROGENASE"/>
    <property type="match status" value="1"/>
</dbReference>
<dbReference type="PROSITE" id="PS00070">
    <property type="entry name" value="ALDEHYDE_DEHYDR_CYS"/>
    <property type="match status" value="1"/>
</dbReference>
<proteinExistence type="inferred from homology"/>
<feature type="binding site" evidence="3">
    <location>
        <position position="180"/>
    </location>
    <ligand>
        <name>NAD(+)</name>
        <dbReference type="ChEBI" id="CHEBI:57540"/>
    </ligand>
</feature>
<organism evidence="5 6">
    <name type="scientific">Salibacterium halotolerans</name>
    <dbReference type="NCBI Taxonomy" id="1884432"/>
    <lineage>
        <taxon>Bacteria</taxon>
        <taxon>Bacillati</taxon>
        <taxon>Bacillota</taxon>
        <taxon>Bacilli</taxon>
        <taxon>Bacillales</taxon>
        <taxon>Bacillaceae</taxon>
    </lineage>
</organism>
<dbReference type="Proteomes" id="UP000198892">
    <property type="component" value="Unassembled WGS sequence"/>
</dbReference>
<evidence type="ECO:0000313" key="5">
    <source>
        <dbReference type="EMBL" id="SFQ28577.1"/>
    </source>
</evidence>
<accession>A0A1I5XAA2</accession>
<dbReference type="FunFam" id="3.40.605.10:FF:000003">
    <property type="entry name" value="Methylmalonate-semialdehyde dehydrogenase [acylating]"/>
    <property type="match status" value="1"/>
</dbReference>
<dbReference type="InterPro" id="IPR016162">
    <property type="entry name" value="Ald_DH_N"/>
</dbReference>
<reference evidence="6" key="1">
    <citation type="submission" date="2016-10" db="EMBL/GenBank/DDBJ databases">
        <authorList>
            <person name="Varghese N."/>
            <person name="Submissions S."/>
        </authorList>
    </citation>
    <scope>NUCLEOTIDE SEQUENCE [LARGE SCALE GENOMIC DNA]</scope>
    <source>
        <strain evidence="6">S7</strain>
    </source>
</reference>
<dbReference type="HAMAP" id="MF_01670">
    <property type="entry name" value="IolA"/>
    <property type="match status" value="1"/>
</dbReference>
<feature type="active site" description="Nucleophile" evidence="3">
    <location>
        <position position="284"/>
    </location>
</feature>
<dbReference type="SUPFAM" id="SSF53720">
    <property type="entry name" value="ALDH-like"/>
    <property type="match status" value="1"/>
</dbReference>
<comment type="catalytic activity">
    <reaction evidence="3">
        <text>3-oxopropanoate + NAD(+) + CoA + H2O = hydrogencarbonate + acetyl-CoA + NADH + H(+)</text>
        <dbReference type="Rhea" id="RHEA:76615"/>
        <dbReference type="ChEBI" id="CHEBI:15377"/>
        <dbReference type="ChEBI" id="CHEBI:15378"/>
        <dbReference type="ChEBI" id="CHEBI:17544"/>
        <dbReference type="ChEBI" id="CHEBI:33190"/>
        <dbReference type="ChEBI" id="CHEBI:57287"/>
        <dbReference type="ChEBI" id="CHEBI:57288"/>
        <dbReference type="ChEBI" id="CHEBI:57540"/>
        <dbReference type="ChEBI" id="CHEBI:57945"/>
        <dbReference type="EC" id="1.2.1.27"/>
    </reaction>
</comment>
<dbReference type="FunFam" id="3.40.309.10:FF:000002">
    <property type="entry name" value="Methylmalonate-semialdehyde dehydrogenase (Acylating)"/>
    <property type="match status" value="1"/>
</dbReference>
<evidence type="ECO:0000259" key="4">
    <source>
        <dbReference type="Pfam" id="PF00171"/>
    </source>
</evidence>
<sequence length="490" mass="53870">MEKIKVLRNYVNGEWVESSSKETENVYDPATKEVMAEVPLSSKDELNQAAEAAQNAFEDWKNTAVPKRARILFKFQQLLMEHKQELAEIITKENGKSVNESLGEVQRGIENVEFAAGAPTLMMGDSLSSIASNIEGTNYRYPVGVVGGITPFNFPMMVPCWMFPMALATGNTFVMKPSEKTPLLMEKLVELLEASGLPNGVFNVVNGAHDVVDGILENENIKAVSFVGSKPVGEHVYKKGTDNLKRVQALTGAKNHTIILNDADVNQAVKEVIGAAFGSAGERCMAAAVVAVEDGIYDEFVQKLKTESENIKMGHGLDEGVFLGPVIREQNKEKTIHYIEKGEEEGASLLLDGRENQSDDGYFIGPTIFEDVKTNMTIWKDEIFAPLLSIVRVKDLKEGIKTANESEFANGACLFTDSASSVRYFRENIDAGMLGINLGVPAPMAIFPFSGWKSSFFGSLHTNGKDGVEFYTRKKVVTARHLEPTFSEEE</sequence>
<dbReference type="STRING" id="1884432.SAMN05518683_12610"/>
<dbReference type="AlphaFoldDB" id="A0A1I5XAA2"/>
<dbReference type="InterPro" id="IPR016161">
    <property type="entry name" value="Ald_DH/histidinol_DH"/>
</dbReference>
<dbReference type="GO" id="GO:0004491">
    <property type="term" value="F:methylmalonate-semialdehyde dehydrogenase (acylating, NAD) activity"/>
    <property type="evidence" value="ECO:0007669"/>
    <property type="project" value="UniProtKB-UniRule"/>
</dbReference>
<dbReference type="EC" id="1.2.1.27" evidence="3"/>
<comment type="subunit">
    <text evidence="3">Homotetramer.</text>
</comment>
<name>A0A1I5XAA2_9BACI</name>
<dbReference type="OrthoDB" id="9762913at2"/>
<dbReference type="Gene3D" id="3.40.605.10">
    <property type="entry name" value="Aldehyde Dehydrogenase, Chain A, domain 1"/>
    <property type="match status" value="1"/>
</dbReference>
<evidence type="ECO:0000256" key="3">
    <source>
        <dbReference type="HAMAP-Rule" id="MF_01670"/>
    </source>
</evidence>
<dbReference type="InterPro" id="IPR023510">
    <property type="entry name" value="MSDH_GmP_bac"/>
</dbReference>
<keyword evidence="6" id="KW-1185">Reference proteome</keyword>
<evidence type="ECO:0000313" key="6">
    <source>
        <dbReference type="Proteomes" id="UP000198892"/>
    </source>
</evidence>
<evidence type="ECO:0000256" key="1">
    <source>
        <dbReference type="ARBA" id="ARBA00023002"/>
    </source>
</evidence>